<keyword evidence="2" id="KW-0812">Transmembrane</keyword>
<dbReference type="EMBL" id="FMIO01000585">
    <property type="protein sequence ID" value="SCL99538.1"/>
    <property type="molecule type" value="Genomic_DNA"/>
</dbReference>
<feature type="region of interest" description="Disordered" evidence="1">
    <location>
        <begin position="94"/>
        <end position="193"/>
    </location>
</feature>
<gene>
    <name evidence="3" type="ORF">PCHDK_000561500</name>
</gene>
<accession>A0A1D3LC32</accession>
<keyword evidence="2" id="KW-0472">Membrane</keyword>
<evidence type="ECO:0000256" key="1">
    <source>
        <dbReference type="SAM" id="MobiDB-lite"/>
    </source>
</evidence>
<feature type="transmembrane region" description="Helical" evidence="2">
    <location>
        <begin position="214"/>
        <end position="232"/>
    </location>
</feature>
<name>A0A1D3LC32_PLACE</name>
<organism evidence="3 4">
    <name type="scientific">Plasmodium chabaudi adami</name>
    <dbReference type="NCBI Taxonomy" id="5826"/>
    <lineage>
        <taxon>Eukaryota</taxon>
        <taxon>Sar</taxon>
        <taxon>Alveolata</taxon>
        <taxon>Apicomplexa</taxon>
        <taxon>Aconoidasida</taxon>
        <taxon>Haemosporida</taxon>
        <taxon>Plasmodiidae</taxon>
        <taxon>Plasmodium</taxon>
        <taxon>Plasmodium (Vinckeia)</taxon>
    </lineage>
</organism>
<keyword evidence="2" id="KW-1133">Transmembrane helix</keyword>
<feature type="compositionally biased region" description="Basic and acidic residues" evidence="1">
    <location>
        <begin position="94"/>
        <end position="109"/>
    </location>
</feature>
<feature type="compositionally biased region" description="Polar residues" evidence="1">
    <location>
        <begin position="165"/>
        <end position="183"/>
    </location>
</feature>
<reference evidence="3 4" key="1">
    <citation type="submission" date="2016-08" db="EMBL/GenBank/DDBJ databases">
        <authorList>
            <consortium name="Pathogen Informatics"/>
        </authorList>
    </citation>
    <scope>NUCLEOTIDE SEQUENCE [LARGE SCALE GENOMIC DNA]</scope>
    <source>
        <strain evidence="3 4">DK</strain>
    </source>
</reference>
<evidence type="ECO:0000256" key="2">
    <source>
        <dbReference type="SAM" id="Phobius"/>
    </source>
</evidence>
<dbReference type="AlphaFoldDB" id="A0A1D3LC32"/>
<feature type="transmembrane region" description="Helical" evidence="2">
    <location>
        <begin position="308"/>
        <end position="325"/>
    </location>
</feature>
<sequence length="334" mass="38638">EHKNKQDETDTPTSTEGNHNVFDWSILIKYGNLFVSRIEEYREPVINSLNDIRTYLYDYTWPTLNKVYNTFREYSENINIMDYLKMELNSNKLKDSETSEDGPQSKENEQEPLPSSPDPEKKESQDTQPPMTTDQRNDNTQEQHSIQKHDQTGSGQEKTSDSSPEKQSQTLFNSSSDTHSTETGSKDVGTNVEDKTPQLVNSIDIFKGYNRPEIVITVILIPIISLIIYKYLSSGWRKGLKKKKNMKRVINLFGANKTTKTVINSSDGQKQVQIIIKSSSQKKQTKKSINFVNRKEPPFLNIYKLMKADPVPFINLFFLLIFFVYKRKRNTIEL</sequence>
<protein>
    <recommendedName>
        <fullName evidence="5">CIR protein</fullName>
    </recommendedName>
</protein>
<evidence type="ECO:0008006" key="5">
    <source>
        <dbReference type="Google" id="ProtNLM"/>
    </source>
</evidence>
<evidence type="ECO:0000313" key="4">
    <source>
        <dbReference type="Proteomes" id="UP000195879"/>
    </source>
</evidence>
<evidence type="ECO:0000313" key="3">
    <source>
        <dbReference type="EMBL" id="SCL99538.1"/>
    </source>
</evidence>
<dbReference type="Proteomes" id="UP000195879">
    <property type="component" value="Unassembled WGS sequence"/>
</dbReference>
<proteinExistence type="predicted"/>
<feature type="compositionally biased region" description="Basic and acidic residues" evidence="1">
    <location>
        <begin position="135"/>
        <end position="151"/>
    </location>
</feature>
<feature type="non-terminal residue" evidence="3">
    <location>
        <position position="1"/>
    </location>
</feature>